<dbReference type="Proteomes" id="UP001261624">
    <property type="component" value="Unassembled WGS sequence"/>
</dbReference>
<gene>
    <name evidence="2" type="ORF">RM549_06245</name>
</gene>
<comment type="caution">
    <text evidence="2">The sequence shown here is derived from an EMBL/GenBank/DDBJ whole genome shotgun (WGS) entry which is preliminary data.</text>
</comment>
<keyword evidence="3" id="KW-1185">Reference proteome</keyword>
<evidence type="ECO:0000256" key="1">
    <source>
        <dbReference type="SAM" id="SignalP"/>
    </source>
</evidence>
<feature type="chain" id="PRO_5045215965" description="DUF4468 domain-containing protein" evidence="1">
    <location>
        <begin position="18"/>
        <end position="216"/>
    </location>
</feature>
<sequence>MKKFPLFLLLLSFSAFAQEENRFDQPFEKADIAFTNSLTEVPGASPAAVNAVLKFMEENKYSGAAKEAAELTDQQPEVKAFEKQLQEDLNEIQRKVLDPLNKETDIDTITTLFRVVFINGESAKITSSAGGKNFKISVNPEINPFGYVLAVDREYTISIEVDKNLMYDLQTRGQTGTVEARMLWFAVSKYQLGRDVRQMQEYMEEEPGYDRSPRHH</sequence>
<keyword evidence="1" id="KW-0732">Signal</keyword>
<protein>
    <recommendedName>
        <fullName evidence="4">DUF4468 domain-containing protein</fullName>
    </recommendedName>
</protein>
<reference evidence="2 3" key="1">
    <citation type="submission" date="2023-09" db="EMBL/GenBank/DDBJ databases">
        <authorList>
            <person name="Rey-Velasco X."/>
        </authorList>
    </citation>
    <scope>NUCLEOTIDE SEQUENCE [LARGE SCALE GENOMIC DNA]</scope>
    <source>
        <strain evidence="2 3">F188</strain>
    </source>
</reference>
<organism evidence="2 3">
    <name type="scientific">Autumnicola patrickiae</name>
    <dbReference type="NCBI Taxonomy" id="3075591"/>
    <lineage>
        <taxon>Bacteria</taxon>
        <taxon>Pseudomonadati</taxon>
        <taxon>Bacteroidota</taxon>
        <taxon>Flavobacteriia</taxon>
        <taxon>Flavobacteriales</taxon>
        <taxon>Flavobacteriaceae</taxon>
        <taxon>Autumnicola</taxon>
    </lineage>
</organism>
<accession>A0ABU3E052</accession>
<proteinExistence type="predicted"/>
<dbReference type="EMBL" id="JAVRHM010000005">
    <property type="protein sequence ID" value="MDT0689378.1"/>
    <property type="molecule type" value="Genomic_DNA"/>
</dbReference>
<dbReference type="RefSeq" id="WP_311682872.1">
    <property type="nucleotide sequence ID" value="NZ_JAVRHM010000005.1"/>
</dbReference>
<evidence type="ECO:0000313" key="3">
    <source>
        <dbReference type="Proteomes" id="UP001261624"/>
    </source>
</evidence>
<evidence type="ECO:0008006" key="4">
    <source>
        <dbReference type="Google" id="ProtNLM"/>
    </source>
</evidence>
<name>A0ABU3E052_9FLAO</name>
<evidence type="ECO:0000313" key="2">
    <source>
        <dbReference type="EMBL" id="MDT0689378.1"/>
    </source>
</evidence>
<feature type="signal peptide" evidence="1">
    <location>
        <begin position="1"/>
        <end position="17"/>
    </location>
</feature>